<dbReference type="EMBL" id="RXIR01000023">
    <property type="protein sequence ID" value="TVS27084.1"/>
    <property type="molecule type" value="Genomic_DNA"/>
</dbReference>
<keyword evidence="1" id="KW-0732">Signal</keyword>
<evidence type="ECO:0000313" key="3">
    <source>
        <dbReference type="EMBL" id="TVS27084.1"/>
    </source>
</evidence>
<feature type="chain" id="PRO_5039302024" description="SAF domain-containing protein" evidence="1">
    <location>
        <begin position="40"/>
        <end position="205"/>
    </location>
</feature>
<dbReference type="AlphaFoldDB" id="A0A6C1TV53"/>
<gene>
    <name evidence="3" type="ORF">EKI59_09475</name>
</gene>
<organism evidence="3 4">
    <name type="scientific">Corynebacterium sanguinis</name>
    <dbReference type="NCBI Taxonomy" id="2594913"/>
    <lineage>
        <taxon>Bacteria</taxon>
        <taxon>Bacillati</taxon>
        <taxon>Actinomycetota</taxon>
        <taxon>Actinomycetes</taxon>
        <taxon>Mycobacteriales</taxon>
        <taxon>Corynebacteriaceae</taxon>
        <taxon>Corynebacterium</taxon>
    </lineage>
</organism>
<dbReference type="SMART" id="SM00858">
    <property type="entry name" value="SAF"/>
    <property type="match status" value="1"/>
</dbReference>
<dbReference type="InterPro" id="IPR013974">
    <property type="entry name" value="SAF"/>
</dbReference>
<evidence type="ECO:0000256" key="1">
    <source>
        <dbReference type="SAM" id="SignalP"/>
    </source>
</evidence>
<feature type="domain" description="SAF" evidence="2">
    <location>
        <begin position="42"/>
        <end position="104"/>
    </location>
</feature>
<dbReference type="CDD" id="cd11614">
    <property type="entry name" value="SAF_CpaB_FlgA_like"/>
    <property type="match status" value="1"/>
</dbReference>
<comment type="caution">
    <text evidence="3">The sequence shown here is derived from an EMBL/GenBank/DDBJ whole genome shotgun (WGS) entry which is preliminary data.</text>
</comment>
<dbReference type="OrthoDB" id="4410346at2"/>
<evidence type="ECO:0000313" key="4">
    <source>
        <dbReference type="Proteomes" id="UP000336646"/>
    </source>
</evidence>
<proteinExistence type="predicted"/>
<dbReference type="GeneID" id="74900851"/>
<evidence type="ECO:0000259" key="2">
    <source>
        <dbReference type="SMART" id="SM00858"/>
    </source>
</evidence>
<dbReference type="RefSeq" id="WP_136649940.1">
    <property type="nucleotide sequence ID" value="NZ_CP038157.1"/>
</dbReference>
<dbReference type="Proteomes" id="UP000336646">
    <property type="component" value="Unassembled WGS sequence"/>
</dbReference>
<name>A0A6C1TV53_9CORY</name>
<sequence>MNVLDALREPGYRRSVLLRRAAAAALLAAAALNAAANRAADPLVVTFAQPADAGQVLQDADVELRRLPQEAIPDNALREVDAAAGHIVAAAASRGEVVTTTRLVGPDLARELVPAGAAETYSMVPVALAEPDIIPMLHHGATVDVVTVSADGTHPETIAAGGRVALAGADGSEGTVMLLLKDSQAAAVAAASLSTPLTVLLGGEP</sequence>
<accession>A0A6C1TV53</accession>
<feature type="signal peptide" evidence="1">
    <location>
        <begin position="1"/>
        <end position="39"/>
    </location>
</feature>
<dbReference type="Pfam" id="PF08666">
    <property type="entry name" value="SAF"/>
    <property type="match status" value="1"/>
</dbReference>
<reference evidence="3 4" key="1">
    <citation type="submission" date="2018-12" db="EMBL/GenBank/DDBJ databases">
        <title>Corynebacterium sanguinis sp. nov., a clinically-associated and environmental corynebacterium.</title>
        <authorList>
            <person name="Gonzales-Siles L."/>
            <person name="Jaen-Luchoro D."/>
            <person name="Cardew S."/>
            <person name="Inganas E."/>
            <person name="Ohlen M."/>
            <person name="Jensie-Markopolous S."/>
            <person name="Pinyeiro-Iglesias B."/>
            <person name="Molin K."/>
            <person name="Skovbjerg S."/>
            <person name="Svensson-Stadler L."/>
            <person name="Funke G."/>
            <person name="Moore E.R.B."/>
        </authorList>
    </citation>
    <scope>NUCLEOTIDE SEQUENCE [LARGE SCALE GENOMIC DNA]</scope>
    <source>
        <strain evidence="3 4">58734</strain>
    </source>
</reference>
<protein>
    <recommendedName>
        <fullName evidence="2">SAF domain-containing protein</fullName>
    </recommendedName>
</protein>